<comment type="caution">
    <text evidence="5">The sequence shown here is derived from an EMBL/GenBank/DDBJ whole genome shotgun (WGS) entry which is preliminary data.</text>
</comment>
<dbReference type="GO" id="GO:0003842">
    <property type="term" value="F:L-glutamate gamma-semialdehyde dehydrogenase activity"/>
    <property type="evidence" value="ECO:0007669"/>
    <property type="project" value="UniProtKB-EC"/>
</dbReference>
<keyword evidence="2" id="KW-0520">NAD</keyword>
<dbReference type="SUPFAM" id="SSF53720">
    <property type="entry name" value="ALDH-like"/>
    <property type="match status" value="1"/>
</dbReference>
<dbReference type="NCBIfam" id="NF002852">
    <property type="entry name" value="PRK03137.1"/>
    <property type="match status" value="1"/>
</dbReference>
<dbReference type="Gene3D" id="3.40.309.10">
    <property type="entry name" value="Aldehyde Dehydrogenase, Chain A, domain 2"/>
    <property type="match status" value="1"/>
</dbReference>
<dbReference type="EMBL" id="JAPMLT010000003">
    <property type="protein sequence ID" value="MCX7570001.1"/>
    <property type="molecule type" value="Genomic_DNA"/>
</dbReference>
<evidence type="ECO:0000259" key="4">
    <source>
        <dbReference type="Pfam" id="PF00171"/>
    </source>
</evidence>
<feature type="domain" description="Aldehyde dehydrogenase" evidence="4">
    <location>
        <begin position="50"/>
        <end position="511"/>
    </location>
</feature>
<proteinExistence type="predicted"/>
<sequence length="515" mass="56360">MVTEFKNEEVLDFTQPEVREKMVAALEKVAAEFGTEYDLIIGGKRVKGESHFVSINPSNKDQVIGRVAKATRAQAEEAMNTAQAAFKTWKKVAPKERARVLFKTAALLRRHRYEFNALLSYEAGKNWGEADADLAETIDLIDFYGREMVRLSEEQPLTRVEGEDNELTYIPLGVGIVVPPWNFPMAIMAGMTTAALVAGNTVILKPATPTPVLAAKFVELLEEAGLPAGVVNFLPGSGAEIGDYLVDHPNTRFVSFTGSKEVGIRINERAAKVHDGQKWLKRVVLEMGGKDSIIVDKDIDIKSAVPVIAMSAFGFSGQKCSICSRVIVHQDIYEEFMTELVAFTEKLTVGPAHQQGVSLGPVIDENSYHNILKYIEIGKGEGELLCGGGAAEGNGFFIKPTIFGNVHRDARISQEEIFGPVLTVIKANDFDDALDIANDTEFGLTGGVYSKNRENLLKAREDFHVGNLYFNRKITGALVGAQPFGGFNMSGTDSKAGGRDYLLLFTQAKVVVEQF</sequence>
<dbReference type="Proteomes" id="UP001208017">
    <property type="component" value="Unassembled WGS sequence"/>
</dbReference>
<evidence type="ECO:0000313" key="6">
    <source>
        <dbReference type="Proteomes" id="UP001208017"/>
    </source>
</evidence>
<evidence type="ECO:0000256" key="3">
    <source>
        <dbReference type="NCBIfam" id="TIGR01237"/>
    </source>
</evidence>
<keyword evidence="1 5" id="KW-0560">Oxidoreductase</keyword>
<dbReference type="RefSeq" id="WP_267151248.1">
    <property type="nucleotide sequence ID" value="NZ_JAPMLT010000003.1"/>
</dbReference>
<dbReference type="InterPro" id="IPR016161">
    <property type="entry name" value="Ald_DH/histidinol_DH"/>
</dbReference>
<dbReference type="NCBIfam" id="TIGR01237">
    <property type="entry name" value="D1pyr5carbox2"/>
    <property type="match status" value="1"/>
</dbReference>
<dbReference type="InterPro" id="IPR015590">
    <property type="entry name" value="Aldehyde_DH_dom"/>
</dbReference>
<evidence type="ECO:0000256" key="2">
    <source>
        <dbReference type="ARBA" id="ARBA00023027"/>
    </source>
</evidence>
<dbReference type="Gene3D" id="3.40.605.10">
    <property type="entry name" value="Aldehyde Dehydrogenase, Chain A, domain 1"/>
    <property type="match status" value="1"/>
</dbReference>
<gene>
    <name evidence="5" type="primary">pruA</name>
    <name evidence="5" type="ORF">OS242_08490</name>
</gene>
<dbReference type="InterPro" id="IPR050485">
    <property type="entry name" value="Proline_metab_enzyme"/>
</dbReference>
<evidence type="ECO:0000313" key="5">
    <source>
        <dbReference type="EMBL" id="MCX7570001.1"/>
    </source>
</evidence>
<keyword evidence="6" id="KW-1185">Reference proteome</keyword>
<evidence type="ECO:0000256" key="1">
    <source>
        <dbReference type="ARBA" id="ARBA00023002"/>
    </source>
</evidence>
<dbReference type="InterPro" id="IPR016162">
    <property type="entry name" value="Ald_DH_N"/>
</dbReference>
<dbReference type="PANTHER" id="PTHR42862:SF1">
    <property type="entry name" value="DELTA-1-PYRROLINE-5-CARBOXYLATE DEHYDROGENASE 2, ISOFORM A-RELATED"/>
    <property type="match status" value="1"/>
</dbReference>
<organism evidence="5 6">
    <name type="scientific">Tumebacillus lacus</name>
    <dbReference type="NCBI Taxonomy" id="2995335"/>
    <lineage>
        <taxon>Bacteria</taxon>
        <taxon>Bacillati</taxon>
        <taxon>Bacillota</taxon>
        <taxon>Bacilli</taxon>
        <taxon>Bacillales</taxon>
        <taxon>Alicyclobacillaceae</taxon>
        <taxon>Tumebacillus</taxon>
    </lineage>
</organism>
<accession>A0ABT3WZD3</accession>
<dbReference type="InterPro" id="IPR005932">
    <property type="entry name" value="RocA"/>
</dbReference>
<protein>
    <recommendedName>
        <fullName evidence="3">L-glutamate gamma-semialdehyde dehydrogenase</fullName>
        <ecNumber evidence="3">1.2.1.88</ecNumber>
    </recommendedName>
</protein>
<dbReference type="CDD" id="cd07124">
    <property type="entry name" value="ALDH_PutA-P5CDH-RocA"/>
    <property type="match status" value="1"/>
</dbReference>
<name>A0ABT3WZD3_9BACL</name>
<dbReference type="Pfam" id="PF00171">
    <property type="entry name" value="Aldedh"/>
    <property type="match status" value="1"/>
</dbReference>
<reference evidence="5 6" key="1">
    <citation type="submission" date="2022-11" db="EMBL/GenBank/DDBJ databases">
        <title>Study of microbial diversity in lake waters.</title>
        <authorList>
            <person name="Zhang J."/>
        </authorList>
    </citation>
    <scope>NUCLEOTIDE SEQUENCE [LARGE SCALE GENOMIC DNA]</scope>
    <source>
        <strain evidence="5 6">DT12</strain>
    </source>
</reference>
<dbReference type="EC" id="1.2.1.88" evidence="3"/>
<dbReference type="InterPro" id="IPR016163">
    <property type="entry name" value="Ald_DH_C"/>
</dbReference>
<dbReference type="PANTHER" id="PTHR42862">
    <property type="entry name" value="DELTA-1-PYRROLINE-5-CARBOXYLATE DEHYDROGENASE 1, ISOFORM A-RELATED"/>
    <property type="match status" value="1"/>
</dbReference>